<dbReference type="InterPro" id="IPR010730">
    <property type="entry name" value="HET"/>
</dbReference>
<name>A0AA38VNP6_9PEZI</name>
<proteinExistence type="predicted"/>
<dbReference type="InterPro" id="IPR052895">
    <property type="entry name" value="HetReg/Transcr_Mod"/>
</dbReference>
<comment type="caution">
    <text evidence="2">The sequence shown here is derived from an EMBL/GenBank/DDBJ whole genome shotgun (WGS) entry which is preliminary data.</text>
</comment>
<evidence type="ECO:0000313" key="3">
    <source>
        <dbReference type="Proteomes" id="UP001174694"/>
    </source>
</evidence>
<dbReference type="PANTHER" id="PTHR24148:SF73">
    <property type="entry name" value="HET DOMAIN PROTEIN (AFU_ORTHOLOGUE AFUA_8G01020)"/>
    <property type="match status" value="1"/>
</dbReference>
<evidence type="ECO:0000259" key="1">
    <source>
        <dbReference type="Pfam" id="PF06985"/>
    </source>
</evidence>
<dbReference type="Pfam" id="PF06985">
    <property type="entry name" value="HET"/>
    <property type="match status" value="1"/>
</dbReference>
<sequence length="704" mass="77846">MENWDPSIDPTFRKGQCCFYTWPFAPDPEFQEETLHEQDYEAKNHLFRNYLPTHNARIERGAHVLERLRQIDPAAAALFAPKPYLVEGMTLRLINGETTDSPKSYSALSYCWQQGAAPPDPGRRHVPINSLLYQHFILQRETADEGVWCDQLCIDQTDKAEKAATISAMDALYTCARVVVVALEDVEVSPEEQAFLRAFIADYEDERHPPMPPPHLLESLPFMSVHPVLLGFFVKVCGSRWFRRAWCSHEMRLGRRHRFLARCAGQPANTLLSFSDFFLSYLCMLSSSVAVPADVKPVRDTVHRVFSYAAYIDELRRVLNGAPEKTVDEALTPAYTTHVSEIFALGAGGDPNAEDRERDANLDRITIVLNTVGNGLCLRREEAARSPLTASTENCQRLLLTLSLAAGDPTALCTNGDPFTFIGSQASWLRRPHHTDIGSGATRQEPLPRMDDSAVELDPSPALAWIAVDMLLPGALEEPSADLWSLAALLVSEARNAGLGGGFLGQLAQGPEYLGWRMEADFEDWNVNFTGILASILQFGPRWTLGMAAKCGFAGPTVLDDVRAAVRAHFADGFDAGYLRGLEWTASAEGLRAVNALLRIAYWMVGWSMSIMPQTAPERASWKPWICPLAGANALVIAPEGVVPAVPVALLRAGSDRLPRAWLLSDDRPSLLGKSILFADLSDGEYNEVLGSCLQRHMKIYGPP</sequence>
<gene>
    <name evidence="2" type="ORF">NKR23_g8924</name>
</gene>
<protein>
    <recommendedName>
        <fullName evidence="1">Heterokaryon incompatibility domain-containing protein</fullName>
    </recommendedName>
</protein>
<accession>A0AA38VNP6</accession>
<organism evidence="2 3">
    <name type="scientific">Pleurostoma richardsiae</name>
    <dbReference type="NCBI Taxonomy" id="41990"/>
    <lineage>
        <taxon>Eukaryota</taxon>
        <taxon>Fungi</taxon>
        <taxon>Dikarya</taxon>
        <taxon>Ascomycota</taxon>
        <taxon>Pezizomycotina</taxon>
        <taxon>Sordariomycetes</taxon>
        <taxon>Sordariomycetidae</taxon>
        <taxon>Calosphaeriales</taxon>
        <taxon>Pleurostomataceae</taxon>
        <taxon>Pleurostoma</taxon>
    </lineage>
</organism>
<dbReference type="Proteomes" id="UP001174694">
    <property type="component" value="Unassembled WGS sequence"/>
</dbReference>
<dbReference type="EMBL" id="JANBVO010000033">
    <property type="protein sequence ID" value="KAJ9137705.1"/>
    <property type="molecule type" value="Genomic_DNA"/>
</dbReference>
<dbReference type="AlphaFoldDB" id="A0AA38VNP6"/>
<reference evidence="2" key="1">
    <citation type="submission" date="2022-07" db="EMBL/GenBank/DDBJ databases">
        <title>Fungi with potential for degradation of polypropylene.</title>
        <authorList>
            <person name="Gostincar C."/>
        </authorList>
    </citation>
    <scope>NUCLEOTIDE SEQUENCE</scope>
    <source>
        <strain evidence="2">EXF-13308</strain>
    </source>
</reference>
<feature type="domain" description="Heterokaryon incompatibility" evidence="1">
    <location>
        <begin position="105"/>
        <end position="250"/>
    </location>
</feature>
<keyword evidence="3" id="KW-1185">Reference proteome</keyword>
<evidence type="ECO:0000313" key="2">
    <source>
        <dbReference type="EMBL" id="KAJ9137705.1"/>
    </source>
</evidence>
<dbReference type="PANTHER" id="PTHR24148">
    <property type="entry name" value="ANKYRIN REPEAT DOMAIN-CONTAINING PROTEIN 39 HOMOLOG-RELATED"/>
    <property type="match status" value="1"/>
</dbReference>